<evidence type="ECO:0000313" key="2">
    <source>
        <dbReference type="EMBL" id="KAG9193660.1"/>
    </source>
</evidence>
<accession>A0AAD4NUA3</accession>
<evidence type="ECO:0000313" key="3">
    <source>
        <dbReference type="Proteomes" id="UP001199106"/>
    </source>
</evidence>
<reference evidence="2" key="1">
    <citation type="submission" date="2021-07" db="EMBL/GenBank/DDBJ databases">
        <title>Genome Resource of American Ginseng Black Spot Pathogen Alternaria panax.</title>
        <authorList>
            <person name="Qiu C."/>
            <person name="Wang W."/>
            <person name="Liu Z."/>
        </authorList>
    </citation>
    <scope>NUCLEOTIDE SEQUENCE</scope>
    <source>
        <strain evidence="2">BNCC115425</strain>
    </source>
</reference>
<organism evidence="2 3">
    <name type="scientific">Alternaria panax</name>
    <dbReference type="NCBI Taxonomy" id="48097"/>
    <lineage>
        <taxon>Eukaryota</taxon>
        <taxon>Fungi</taxon>
        <taxon>Dikarya</taxon>
        <taxon>Ascomycota</taxon>
        <taxon>Pezizomycotina</taxon>
        <taxon>Dothideomycetes</taxon>
        <taxon>Pleosporomycetidae</taxon>
        <taxon>Pleosporales</taxon>
        <taxon>Pleosporineae</taxon>
        <taxon>Pleosporaceae</taxon>
        <taxon>Alternaria</taxon>
        <taxon>Alternaria sect. Panax</taxon>
    </lineage>
</organism>
<evidence type="ECO:0000256" key="1">
    <source>
        <dbReference type="SAM" id="MobiDB-lite"/>
    </source>
</evidence>
<keyword evidence="3" id="KW-1185">Reference proteome</keyword>
<feature type="region of interest" description="Disordered" evidence="1">
    <location>
        <begin position="94"/>
        <end position="127"/>
    </location>
</feature>
<name>A0AAD4NUA3_9PLEO</name>
<gene>
    <name evidence="2" type="ORF">G6011_03695</name>
</gene>
<comment type="caution">
    <text evidence="2">The sequence shown here is derived from an EMBL/GenBank/DDBJ whole genome shotgun (WGS) entry which is preliminary data.</text>
</comment>
<dbReference type="EMBL" id="JAANER010000002">
    <property type="protein sequence ID" value="KAG9193660.1"/>
    <property type="molecule type" value="Genomic_DNA"/>
</dbReference>
<dbReference type="AlphaFoldDB" id="A0AAD4NUA3"/>
<protein>
    <submittedName>
        <fullName evidence="2">Uncharacterized protein</fullName>
    </submittedName>
</protein>
<dbReference type="Proteomes" id="UP001199106">
    <property type="component" value="Unassembled WGS sequence"/>
</dbReference>
<sequence>MPTVVEIGSNLDIAHSRILEAARLWLSRNAEADFDGNWIALHEDFQQPNVISTPHDPEAGTKFKKLLVAANLMCEDPENRLFKTPTETKTEYKFLPSRIDPTFGPPPADTTGQGPGGDGSGREDDAQ</sequence>
<proteinExistence type="predicted"/>